<sequence>MYGSQYVLYGATRACPRCAEIHPPREGIQETAISRFKLMQLMFELVYANLHNPGTCRQEDRMFGILTTPLRVYAAHSGPTQNGTTSFLTAACKRGYKICDERSASLPGRIDIRFNEIPAEEYEATYTRGGGYRPGACAAPRLIQQAILDYQHTGQHIDPTTWAMSEVMYKKNPTKSPAGDGQDWIHGLTAHSCETCARLVPLLLCTRDTDWSGAFNRIFG</sequence>
<gene>
    <name evidence="1" type="ORF">AWB78_07336</name>
</gene>
<organism evidence="1 2">
    <name type="scientific">Caballeronia calidae</name>
    <dbReference type="NCBI Taxonomy" id="1777139"/>
    <lineage>
        <taxon>Bacteria</taxon>
        <taxon>Pseudomonadati</taxon>
        <taxon>Pseudomonadota</taxon>
        <taxon>Betaproteobacteria</taxon>
        <taxon>Burkholderiales</taxon>
        <taxon>Burkholderiaceae</taxon>
        <taxon>Caballeronia</taxon>
    </lineage>
</organism>
<reference evidence="1" key="1">
    <citation type="submission" date="2016-01" db="EMBL/GenBank/DDBJ databases">
        <authorList>
            <person name="Peeters C."/>
        </authorList>
    </citation>
    <scope>NUCLEOTIDE SEQUENCE</scope>
    <source>
        <strain evidence="1">LMG 29321</strain>
    </source>
</reference>
<name>A0A158EE94_9BURK</name>
<accession>A0A158EE94</accession>
<proteinExistence type="predicted"/>
<keyword evidence="2" id="KW-1185">Reference proteome</keyword>
<dbReference type="EMBL" id="FCOX02000075">
    <property type="protein sequence ID" value="SAL05168.1"/>
    <property type="molecule type" value="Genomic_DNA"/>
</dbReference>
<protein>
    <submittedName>
        <fullName evidence="1">Uncharacterized protein</fullName>
    </submittedName>
</protein>
<dbReference type="Proteomes" id="UP000071859">
    <property type="component" value="Unassembled WGS sequence"/>
</dbReference>
<dbReference type="AlphaFoldDB" id="A0A158EE94"/>
<comment type="caution">
    <text evidence="1">The sequence shown here is derived from an EMBL/GenBank/DDBJ whole genome shotgun (WGS) entry which is preliminary data.</text>
</comment>
<evidence type="ECO:0000313" key="2">
    <source>
        <dbReference type="Proteomes" id="UP000071859"/>
    </source>
</evidence>
<evidence type="ECO:0000313" key="1">
    <source>
        <dbReference type="EMBL" id="SAL05168.1"/>
    </source>
</evidence>